<protein>
    <submittedName>
        <fullName evidence="3">SAC3 family protein B-like</fullName>
    </submittedName>
</protein>
<feature type="region of interest" description="Disordered" evidence="1">
    <location>
        <begin position="48"/>
        <end position="79"/>
    </location>
</feature>
<dbReference type="GeneID" id="104701713"/>
<keyword evidence="2" id="KW-1185">Reference proteome</keyword>
<feature type="compositionally biased region" description="Basic and acidic residues" evidence="1">
    <location>
        <begin position="64"/>
        <end position="79"/>
    </location>
</feature>
<accession>A0ABM1QAC1</accession>
<dbReference type="RefSeq" id="XP_019083709.1">
    <property type="nucleotide sequence ID" value="XM_019228164.1"/>
</dbReference>
<reference evidence="2" key="1">
    <citation type="journal article" date="2014" name="Nat. Commun.">
        <title>The emerging biofuel crop Camelina sativa retains a highly undifferentiated hexaploid genome structure.</title>
        <authorList>
            <person name="Kagale S."/>
            <person name="Koh C."/>
            <person name="Nixon J."/>
            <person name="Bollina V."/>
            <person name="Clarke W.E."/>
            <person name="Tuteja R."/>
            <person name="Spillane C."/>
            <person name="Robinson S.J."/>
            <person name="Links M.G."/>
            <person name="Clarke C."/>
            <person name="Higgins E.E."/>
            <person name="Huebert T."/>
            <person name="Sharpe A.G."/>
            <person name="Parkin I.A."/>
        </authorList>
    </citation>
    <scope>NUCLEOTIDE SEQUENCE [LARGE SCALE GENOMIC DNA]</scope>
    <source>
        <strain evidence="2">cv. DH55</strain>
    </source>
</reference>
<organism evidence="2 3">
    <name type="scientific">Camelina sativa</name>
    <name type="common">False flax</name>
    <name type="synonym">Myagrum sativum</name>
    <dbReference type="NCBI Taxonomy" id="90675"/>
    <lineage>
        <taxon>Eukaryota</taxon>
        <taxon>Viridiplantae</taxon>
        <taxon>Streptophyta</taxon>
        <taxon>Embryophyta</taxon>
        <taxon>Tracheophyta</taxon>
        <taxon>Spermatophyta</taxon>
        <taxon>Magnoliopsida</taxon>
        <taxon>eudicotyledons</taxon>
        <taxon>Gunneridae</taxon>
        <taxon>Pentapetalae</taxon>
        <taxon>rosids</taxon>
        <taxon>malvids</taxon>
        <taxon>Brassicales</taxon>
        <taxon>Brassicaceae</taxon>
        <taxon>Camelineae</taxon>
        <taxon>Camelina</taxon>
    </lineage>
</organism>
<name>A0ABM1QAC1_CAMSA</name>
<gene>
    <name evidence="3" type="primary">LOC104701713</name>
</gene>
<evidence type="ECO:0000313" key="2">
    <source>
        <dbReference type="Proteomes" id="UP000694864"/>
    </source>
</evidence>
<sequence length="79" mass="8795">MEHSSSSTSSVLRLRLPQIYIGSLEPFNGKAWGSEAFPCPSPSVRPYQFPGVQRPTLNPQFGHDGSRNFLKDHGEHRTA</sequence>
<evidence type="ECO:0000256" key="1">
    <source>
        <dbReference type="SAM" id="MobiDB-lite"/>
    </source>
</evidence>
<proteinExistence type="predicted"/>
<reference evidence="3" key="2">
    <citation type="submission" date="2025-08" db="UniProtKB">
        <authorList>
            <consortium name="RefSeq"/>
        </authorList>
    </citation>
    <scope>IDENTIFICATION</scope>
    <source>
        <tissue evidence="3">Leaf</tissue>
    </source>
</reference>
<evidence type="ECO:0000313" key="3">
    <source>
        <dbReference type="RefSeq" id="XP_019083709.1"/>
    </source>
</evidence>
<dbReference type="Proteomes" id="UP000694864">
    <property type="component" value="Chromosome 7"/>
</dbReference>